<accession>A0A4Q7ZRT4</accession>
<name>A0A4Q7ZRT4_9ACTN</name>
<feature type="transmembrane region" description="Helical" evidence="1">
    <location>
        <begin position="347"/>
        <end position="369"/>
    </location>
</feature>
<protein>
    <submittedName>
        <fullName evidence="2">ABC-2 type transport system permease protein</fullName>
    </submittedName>
</protein>
<feature type="transmembrane region" description="Helical" evidence="1">
    <location>
        <begin position="154"/>
        <end position="178"/>
    </location>
</feature>
<keyword evidence="3" id="KW-1185">Reference proteome</keyword>
<proteinExistence type="predicted"/>
<sequence length="540" mass="54760">MNAIAGALPLTRLALRRDRITIPAWALGLAAFTAATTALWAADFADPADLVQETRLAAVSPGIRMLGLTSAPTVGAYAMVRNFVLLAVLAALMSVFSVVRHTRQGEETGRAELVGAAVVGRYAGLAAALTVTVVADVVLAVMLGLAFVVAGQPVAGSFTAGAAVAAVGLAFAGVAAVTTQLSTTARGASGQAAAVLGAAFLVCGIGNMAGTVDASGMYVRSAWPAWLSPIGWGQQARPFAGDHWWPLAMAVVLFAAGVGVAVWLAGRRDFGHGVLAQPAGPARAGRLLRGSAGLAWRLQTGAFLGWAAGMLGFGLIMGGLAGQITNATGAARDFYTRMGGSDVILDAYRTSILQMAGMAAAIYVVQVLLRMRAEEADGPLEPLLAASAGRSRWALSHALMAGIGATTLLLLFATGAGLAAGAVLGGPVGQVRTLILAALVQLPAVLTVGALVIVAVGLLPRFAGVLAWVGLIAAIIIGPLFGATLRLPQWVQDLSPFTHLPKAPAMPVTVAPVLTLTVVLAALTLAGLVALRRRDLALPA</sequence>
<keyword evidence="1" id="KW-0472">Membrane</keyword>
<dbReference type="EMBL" id="SHKY01000001">
    <property type="protein sequence ID" value="RZU53521.1"/>
    <property type="molecule type" value="Genomic_DNA"/>
</dbReference>
<organism evidence="2 3">
    <name type="scientific">Krasilnikovia cinnamomea</name>
    <dbReference type="NCBI Taxonomy" id="349313"/>
    <lineage>
        <taxon>Bacteria</taxon>
        <taxon>Bacillati</taxon>
        <taxon>Actinomycetota</taxon>
        <taxon>Actinomycetes</taxon>
        <taxon>Micromonosporales</taxon>
        <taxon>Micromonosporaceae</taxon>
        <taxon>Krasilnikovia</taxon>
    </lineage>
</organism>
<feature type="transmembrane region" description="Helical" evidence="1">
    <location>
        <begin position="119"/>
        <end position="148"/>
    </location>
</feature>
<feature type="transmembrane region" description="Helical" evidence="1">
    <location>
        <begin position="434"/>
        <end position="458"/>
    </location>
</feature>
<evidence type="ECO:0000313" key="3">
    <source>
        <dbReference type="Proteomes" id="UP000292564"/>
    </source>
</evidence>
<feature type="transmembrane region" description="Helical" evidence="1">
    <location>
        <begin position="303"/>
        <end position="327"/>
    </location>
</feature>
<feature type="transmembrane region" description="Helical" evidence="1">
    <location>
        <begin position="505"/>
        <end position="531"/>
    </location>
</feature>
<feature type="transmembrane region" description="Helical" evidence="1">
    <location>
        <begin position="74"/>
        <end position="99"/>
    </location>
</feature>
<feature type="transmembrane region" description="Helical" evidence="1">
    <location>
        <begin position="465"/>
        <end position="485"/>
    </location>
</feature>
<keyword evidence="1" id="KW-0812">Transmembrane</keyword>
<evidence type="ECO:0000313" key="2">
    <source>
        <dbReference type="EMBL" id="RZU53521.1"/>
    </source>
</evidence>
<feature type="transmembrane region" description="Helical" evidence="1">
    <location>
        <begin position="244"/>
        <end position="265"/>
    </location>
</feature>
<dbReference type="Proteomes" id="UP000292564">
    <property type="component" value="Unassembled WGS sequence"/>
</dbReference>
<dbReference type="OrthoDB" id="2014935at2"/>
<reference evidence="2 3" key="1">
    <citation type="submission" date="2019-02" db="EMBL/GenBank/DDBJ databases">
        <title>Sequencing the genomes of 1000 actinobacteria strains.</title>
        <authorList>
            <person name="Klenk H.-P."/>
        </authorList>
    </citation>
    <scope>NUCLEOTIDE SEQUENCE [LARGE SCALE GENOMIC DNA]</scope>
    <source>
        <strain evidence="2 3">DSM 45162</strain>
    </source>
</reference>
<dbReference type="AlphaFoldDB" id="A0A4Q7ZRT4"/>
<keyword evidence="1" id="KW-1133">Transmembrane helix</keyword>
<comment type="caution">
    <text evidence="2">The sequence shown here is derived from an EMBL/GenBank/DDBJ whole genome shotgun (WGS) entry which is preliminary data.</text>
</comment>
<evidence type="ECO:0000256" key="1">
    <source>
        <dbReference type="SAM" id="Phobius"/>
    </source>
</evidence>
<gene>
    <name evidence="2" type="ORF">EV385_5450</name>
</gene>
<feature type="transmembrane region" description="Helical" evidence="1">
    <location>
        <begin position="190"/>
        <end position="210"/>
    </location>
</feature>
<feature type="transmembrane region" description="Helical" evidence="1">
    <location>
        <begin position="20"/>
        <end position="42"/>
    </location>
</feature>
<feature type="transmembrane region" description="Helical" evidence="1">
    <location>
        <begin position="398"/>
        <end position="422"/>
    </location>
</feature>
<dbReference type="RefSeq" id="WP_130512000.1">
    <property type="nucleotide sequence ID" value="NZ_SHKY01000001.1"/>
</dbReference>